<proteinExistence type="predicted"/>
<dbReference type="GO" id="GO:0004373">
    <property type="term" value="F:alpha-1,4-glucan glucosyltransferase (UDP-glucose donor) activity"/>
    <property type="evidence" value="ECO:0007669"/>
    <property type="project" value="InterPro"/>
</dbReference>
<dbReference type="PATRIC" id="fig|796385.3.peg.2223"/>
<dbReference type="GO" id="GO:0005737">
    <property type="term" value="C:cytoplasm"/>
    <property type="evidence" value="ECO:0007669"/>
    <property type="project" value="TreeGrafter"/>
</dbReference>
<evidence type="ECO:0000256" key="2">
    <source>
        <dbReference type="ARBA" id="ARBA00022679"/>
    </source>
</evidence>
<organism evidence="3 4">
    <name type="scientific">Methanosarcina barkeri CM1</name>
    <dbReference type="NCBI Taxonomy" id="796385"/>
    <lineage>
        <taxon>Archaea</taxon>
        <taxon>Methanobacteriati</taxon>
        <taxon>Methanobacteriota</taxon>
        <taxon>Stenosarchaea group</taxon>
        <taxon>Methanomicrobia</taxon>
        <taxon>Methanosarcinales</taxon>
        <taxon>Methanosarcinaceae</taxon>
        <taxon>Methanosarcina</taxon>
    </lineage>
</organism>
<dbReference type="GO" id="GO:0005978">
    <property type="term" value="P:glycogen biosynthetic process"/>
    <property type="evidence" value="ECO:0007669"/>
    <property type="project" value="InterPro"/>
</dbReference>
<keyword evidence="1" id="KW-0328">Glycosyltransferase</keyword>
<evidence type="ECO:0000313" key="4">
    <source>
        <dbReference type="Proteomes" id="UP000035331"/>
    </source>
</evidence>
<keyword evidence="2" id="KW-0808">Transferase</keyword>
<dbReference type="PANTHER" id="PTHR10176:SF3">
    <property type="entry name" value="GLYCOGEN [STARCH] SYNTHASE"/>
    <property type="match status" value="1"/>
</dbReference>
<reference evidence="3 4" key="2">
    <citation type="journal article" date="2015" name="Stand. Genomic Sci.">
        <title>The complete genome sequence of the rumen methanogen Methanosarcina barkeri CM1.</title>
        <authorList>
            <person name="Lambie S.C."/>
            <person name="Kelly W.J."/>
            <person name="Leahy S.C."/>
            <person name="Li D."/>
            <person name="Reilly K."/>
            <person name="McAllister T.A."/>
            <person name="Valle E.R."/>
            <person name="Attwood G.T."/>
            <person name="Altermann E."/>
        </authorList>
    </citation>
    <scope>NUCLEOTIDE SEQUENCE [LARGE SCALE GENOMIC DNA]</scope>
    <source>
        <strain evidence="3 4">CM1</strain>
    </source>
</reference>
<dbReference type="InterPro" id="IPR008631">
    <property type="entry name" value="Glycogen_synth"/>
</dbReference>
<name>A0A0G3CI69_METBA</name>
<sequence length="609" mass="67642">MTKDPGGLNLGKHFVIIAGEEAGPKSNKMGGIWNVIHEEAQTLAALFDSGQLDTKEDKEILVVGPYYAHRGADWNRGLNRITEMKEFDSLNPGEELCKSLESLENSGIKVFTGSKFVGRTKIGYLQFQTSDFGKIRSMYKGNEMNLESRIKSEAYEHLGLDSLRYENMSNGPEYTHYLCLSYAVSELVRLLLSTASESSEIPDAASTHASTHSSIPCPRVSLHCHEFGVFYAPARLKKLGIPVNTVATLHATLPGRTAGYNTIQKRRNNDSTWPSGVPENLAALEALAAYADTVTAVGESTRQEARLFYGINGIVIRNGITIESDKIDWDLKESSLKRIRKFLSENLYKYHGGERIEPEKIIPIFTISRLEVENKGYPDLLDSLVALEHIIKNNILEGHMQEEIRVICFLVTAEGSKTNLPSGFPVNLPKEVLVGNELRIQQMIEDRGLDFSKMVRGKRSVAALLYPQILSSSDGGLGMEVEDFMAGCCAGIFPSRYDPFLLTGLEAGKEGTPSVVSRVCGFSDAIKTIESLKEALGGVIVVDNIGLSYYEIILDYALAVSYFTRNFIEDRVKYKLLCREAFLLAKDMGWKAPTEQYYELISGARFCKQ</sequence>
<dbReference type="EMBL" id="CP008746">
    <property type="protein sequence ID" value="AKJ38812.1"/>
    <property type="molecule type" value="Genomic_DNA"/>
</dbReference>
<dbReference type="Proteomes" id="UP000035331">
    <property type="component" value="Chromosome"/>
</dbReference>
<dbReference type="SUPFAM" id="SSF53756">
    <property type="entry name" value="UDP-Glycosyltransferase/glycogen phosphorylase"/>
    <property type="match status" value="2"/>
</dbReference>
<reference evidence="4" key="1">
    <citation type="submission" date="2014-06" db="EMBL/GenBank/DDBJ databases">
        <title>The complete genome sequence of Methanosarcina barkeri CM1.</title>
        <authorList>
            <consortium name="Pastoral Greenhouse Gas Research Consortium"/>
            <person name="Lambie S.C."/>
            <person name="Leahy S.C."/>
            <person name="Kelly W.J."/>
            <person name="Li D."/>
            <person name="Reilly K."/>
            <person name="Attwood G.T."/>
            <person name="Altermann E."/>
        </authorList>
    </citation>
    <scope>NUCLEOTIDE SEQUENCE [LARGE SCALE GENOMIC DNA]</scope>
    <source>
        <strain evidence="4">CM1</strain>
    </source>
</reference>
<dbReference type="PANTHER" id="PTHR10176">
    <property type="entry name" value="GLYCOGEN SYNTHASE"/>
    <property type="match status" value="1"/>
</dbReference>
<dbReference type="Gene3D" id="3.40.50.2000">
    <property type="entry name" value="Glycogen Phosphorylase B"/>
    <property type="match status" value="2"/>
</dbReference>
<evidence type="ECO:0000313" key="3">
    <source>
        <dbReference type="EMBL" id="AKJ38812.1"/>
    </source>
</evidence>
<gene>
    <name evidence="3" type="ORF">MCM1_1783</name>
</gene>
<protein>
    <submittedName>
        <fullName evidence="3">Glycogen synthase GT3 family</fullName>
    </submittedName>
</protein>
<dbReference type="AlphaFoldDB" id="A0A0G3CI69"/>
<accession>A0A0G3CI69</accession>
<evidence type="ECO:0000256" key="1">
    <source>
        <dbReference type="ARBA" id="ARBA00022676"/>
    </source>
</evidence>
<dbReference type="Pfam" id="PF05693">
    <property type="entry name" value="Glycogen_syn"/>
    <property type="match status" value="2"/>
</dbReference>